<keyword evidence="4" id="KW-1185">Reference proteome</keyword>
<feature type="compositionally biased region" description="Polar residues" evidence="1">
    <location>
        <begin position="87"/>
        <end position="98"/>
    </location>
</feature>
<proteinExistence type="predicted"/>
<dbReference type="SUPFAM" id="SSF48097">
    <property type="entry name" value="Regulator of G-protein signaling, RGS"/>
    <property type="match status" value="1"/>
</dbReference>
<sequence>MSCSVTERISSTSATIQSVSTASSVATGSASTSAVGTSTSTAQQSRCKERPGLKGNSLSILATYPSSRASVQGARTPVGAAGPPQNGPQSTSPQGSQLRTKSCTSMLLCCCCKCPWSNPGQKNDENGATKKSTSDLDTCVSPGPMEEVRVTMDELRGWGKSFDKLMKSSSGRKVFRNFLKGEYSEENILFWLACEDFKKHTDKAYTEKRSRLIFMHYIHPDSSTEVSLDSRVRDIVKKQLPDPQPTMYDEAQLQIYTLMQRDSYPRFINSQMFKSLVQQHEKKGKDKVSFWVQPQKTPSLHTIDLNSEILGREHGHASQSTPLLTAVHPAALTPVSDLSDRDQDA</sequence>
<dbReference type="SMART" id="SM00315">
    <property type="entry name" value="RGS"/>
    <property type="match status" value="1"/>
</dbReference>
<feature type="compositionally biased region" description="Low complexity" evidence="1">
    <location>
        <begin position="9"/>
        <end position="45"/>
    </location>
</feature>
<dbReference type="OrthoDB" id="10266999at2759"/>
<evidence type="ECO:0000313" key="4">
    <source>
        <dbReference type="Proteomes" id="UP001152799"/>
    </source>
</evidence>
<feature type="domain" description="RGS" evidence="2">
    <location>
        <begin position="161"/>
        <end position="277"/>
    </location>
</feature>
<protein>
    <recommendedName>
        <fullName evidence="2">RGS domain-containing protein</fullName>
    </recommendedName>
</protein>
<accession>A0A9N9MFQ8</accession>
<gene>
    <name evidence="3" type="ORF">CEUTPL_LOCUS85</name>
</gene>
<dbReference type="InterPro" id="IPR044926">
    <property type="entry name" value="RGS_subdomain_2"/>
</dbReference>
<dbReference type="PANTHER" id="PTHR10845:SF192">
    <property type="entry name" value="DOUBLE HIT, ISOFORM B"/>
    <property type="match status" value="1"/>
</dbReference>
<dbReference type="EMBL" id="OU892277">
    <property type="protein sequence ID" value="CAG9759333.1"/>
    <property type="molecule type" value="Genomic_DNA"/>
</dbReference>
<feature type="region of interest" description="Disordered" evidence="1">
    <location>
        <begin position="122"/>
        <end position="143"/>
    </location>
</feature>
<name>A0A9N9MFQ8_9CUCU</name>
<evidence type="ECO:0000259" key="2">
    <source>
        <dbReference type="PROSITE" id="PS50132"/>
    </source>
</evidence>
<dbReference type="PANTHER" id="PTHR10845">
    <property type="entry name" value="REGULATOR OF G PROTEIN SIGNALING"/>
    <property type="match status" value="1"/>
</dbReference>
<feature type="region of interest" description="Disordered" evidence="1">
    <location>
        <begin position="1"/>
        <end position="54"/>
    </location>
</feature>
<dbReference type="PRINTS" id="PR01301">
    <property type="entry name" value="RGSPROTEIN"/>
</dbReference>
<dbReference type="Proteomes" id="UP001152799">
    <property type="component" value="Chromosome 1"/>
</dbReference>
<evidence type="ECO:0000256" key="1">
    <source>
        <dbReference type="SAM" id="MobiDB-lite"/>
    </source>
</evidence>
<feature type="region of interest" description="Disordered" evidence="1">
    <location>
        <begin position="66"/>
        <end position="98"/>
    </location>
</feature>
<dbReference type="Gene3D" id="1.10.167.10">
    <property type="entry name" value="Regulator of G-protein Signalling 4, domain 2"/>
    <property type="match status" value="1"/>
</dbReference>
<dbReference type="FunFam" id="1.10.167.10:FF:000001">
    <property type="entry name" value="Putative regulator of g-protein signaling 12"/>
    <property type="match status" value="1"/>
</dbReference>
<feature type="compositionally biased region" description="Basic and acidic residues" evidence="1">
    <location>
        <begin position="122"/>
        <end position="134"/>
    </location>
</feature>
<dbReference type="Pfam" id="PF00615">
    <property type="entry name" value="RGS"/>
    <property type="match status" value="1"/>
</dbReference>
<dbReference type="InterPro" id="IPR036305">
    <property type="entry name" value="RGS_sf"/>
</dbReference>
<reference evidence="3" key="1">
    <citation type="submission" date="2022-01" db="EMBL/GenBank/DDBJ databases">
        <authorList>
            <person name="King R."/>
        </authorList>
    </citation>
    <scope>NUCLEOTIDE SEQUENCE</scope>
</reference>
<dbReference type="AlphaFoldDB" id="A0A9N9MFQ8"/>
<organism evidence="3 4">
    <name type="scientific">Ceutorhynchus assimilis</name>
    <name type="common">cabbage seed weevil</name>
    <dbReference type="NCBI Taxonomy" id="467358"/>
    <lineage>
        <taxon>Eukaryota</taxon>
        <taxon>Metazoa</taxon>
        <taxon>Ecdysozoa</taxon>
        <taxon>Arthropoda</taxon>
        <taxon>Hexapoda</taxon>
        <taxon>Insecta</taxon>
        <taxon>Pterygota</taxon>
        <taxon>Neoptera</taxon>
        <taxon>Endopterygota</taxon>
        <taxon>Coleoptera</taxon>
        <taxon>Polyphaga</taxon>
        <taxon>Cucujiformia</taxon>
        <taxon>Curculionidae</taxon>
        <taxon>Ceutorhynchinae</taxon>
        <taxon>Ceutorhynchus</taxon>
    </lineage>
</organism>
<evidence type="ECO:0000313" key="3">
    <source>
        <dbReference type="EMBL" id="CAG9759333.1"/>
    </source>
</evidence>
<dbReference type="PROSITE" id="PS50132">
    <property type="entry name" value="RGS"/>
    <property type="match status" value="1"/>
</dbReference>
<dbReference type="InterPro" id="IPR016137">
    <property type="entry name" value="RGS"/>
</dbReference>